<sequence length="242" mass="26272">MNVAQATRTSPGFTLVELLITIALIAALAGSGLAVFSTIKEKAEQATCLGNLRQIGLAVISYSQDHNSSFPLSTHQLDASNMDQGWIHSISPYLADVDQIRICPADPKKAERLASNGTSYLLNSYLTVEKTDPFGNPLSGGFTKTHQLPDPARTPLAFITNFEKGTGFTNDHTHSESWSSWQSVVRDIQPDAFGGDDKPDRSSGSSNYLYADGHAEQISATTVRKWILSGHNFANPLSFQKN</sequence>
<proteinExistence type="predicted"/>
<evidence type="ECO:0000313" key="4">
    <source>
        <dbReference type="EMBL" id="MFD2255768.1"/>
    </source>
</evidence>
<organism evidence="4 5">
    <name type="scientific">Luteolibacter algae</name>
    <dbReference type="NCBI Taxonomy" id="454151"/>
    <lineage>
        <taxon>Bacteria</taxon>
        <taxon>Pseudomonadati</taxon>
        <taxon>Verrucomicrobiota</taxon>
        <taxon>Verrucomicrobiia</taxon>
        <taxon>Verrucomicrobiales</taxon>
        <taxon>Verrucomicrobiaceae</taxon>
        <taxon>Luteolibacter</taxon>
    </lineage>
</organism>
<dbReference type="Pfam" id="PF07963">
    <property type="entry name" value="N_methyl"/>
    <property type="match status" value="1"/>
</dbReference>
<evidence type="ECO:0000259" key="3">
    <source>
        <dbReference type="Pfam" id="PF07596"/>
    </source>
</evidence>
<dbReference type="EMBL" id="JBHUIT010000002">
    <property type="protein sequence ID" value="MFD2255768.1"/>
    <property type="molecule type" value="Genomic_DNA"/>
</dbReference>
<evidence type="ECO:0000256" key="2">
    <source>
        <dbReference type="SAM" id="Phobius"/>
    </source>
</evidence>
<accession>A0ABW5D622</accession>
<evidence type="ECO:0000313" key="5">
    <source>
        <dbReference type="Proteomes" id="UP001597375"/>
    </source>
</evidence>
<keyword evidence="2" id="KW-0812">Transmembrane</keyword>
<dbReference type="InterPro" id="IPR011453">
    <property type="entry name" value="DUF1559"/>
</dbReference>
<dbReference type="NCBIfam" id="TIGR02532">
    <property type="entry name" value="IV_pilin_GFxxxE"/>
    <property type="match status" value="1"/>
</dbReference>
<dbReference type="InterPro" id="IPR045584">
    <property type="entry name" value="Pilin-like"/>
</dbReference>
<name>A0ABW5D622_9BACT</name>
<gene>
    <name evidence="4" type="ORF">ACFSSA_03685</name>
</gene>
<dbReference type="RefSeq" id="WP_386818423.1">
    <property type="nucleotide sequence ID" value="NZ_JBHUIT010000002.1"/>
</dbReference>
<dbReference type="Proteomes" id="UP001597375">
    <property type="component" value="Unassembled WGS sequence"/>
</dbReference>
<evidence type="ECO:0000256" key="1">
    <source>
        <dbReference type="SAM" id="MobiDB-lite"/>
    </source>
</evidence>
<protein>
    <submittedName>
        <fullName evidence="4">Type II secretion system protein</fullName>
    </submittedName>
</protein>
<keyword evidence="2" id="KW-0472">Membrane</keyword>
<dbReference type="PANTHER" id="PTHR30093">
    <property type="entry name" value="GENERAL SECRETION PATHWAY PROTEIN G"/>
    <property type="match status" value="1"/>
</dbReference>
<dbReference type="Pfam" id="PF07596">
    <property type="entry name" value="SBP_bac_10"/>
    <property type="match status" value="1"/>
</dbReference>
<dbReference type="Gene3D" id="3.30.700.10">
    <property type="entry name" value="Glycoprotein, Type 4 Pilin"/>
    <property type="match status" value="1"/>
</dbReference>
<keyword evidence="5" id="KW-1185">Reference proteome</keyword>
<comment type="caution">
    <text evidence="4">The sequence shown here is derived from an EMBL/GenBank/DDBJ whole genome shotgun (WGS) entry which is preliminary data.</text>
</comment>
<keyword evidence="2" id="KW-1133">Transmembrane helix</keyword>
<feature type="domain" description="DUF1559" evidence="3">
    <location>
        <begin position="39"/>
        <end position="94"/>
    </location>
</feature>
<reference evidence="5" key="1">
    <citation type="journal article" date="2019" name="Int. J. Syst. Evol. Microbiol.">
        <title>The Global Catalogue of Microorganisms (GCM) 10K type strain sequencing project: providing services to taxonomists for standard genome sequencing and annotation.</title>
        <authorList>
            <consortium name="The Broad Institute Genomics Platform"/>
            <consortium name="The Broad Institute Genome Sequencing Center for Infectious Disease"/>
            <person name="Wu L."/>
            <person name="Ma J."/>
        </authorList>
    </citation>
    <scope>NUCLEOTIDE SEQUENCE [LARGE SCALE GENOMIC DNA]</scope>
    <source>
        <strain evidence="5">CGMCC 4.7106</strain>
    </source>
</reference>
<feature type="region of interest" description="Disordered" evidence="1">
    <location>
        <begin position="189"/>
        <end position="208"/>
    </location>
</feature>
<feature type="transmembrane region" description="Helical" evidence="2">
    <location>
        <begin position="12"/>
        <end position="36"/>
    </location>
</feature>
<dbReference type="InterPro" id="IPR012902">
    <property type="entry name" value="N_methyl_site"/>
</dbReference>
<dbReference type="SUPFAM" id="SSF54523">
    <property type="entry name" value="Pili subunits"/>
    <property type="match status" value="1"/>
</dbReference>